<keyword evidence="5" id="KW-0804">Transcription</keyword>
<evidence type="ECO:0000313" key="7">
    <source>
        <dbReference type="EMBL" id="MDC7789845.1"/>
    </source>
</evidence>
<reference evidence="7" key="2">
    <citation type="submission" date="2023-02" db="EMBL/GenBank/DDBJ databases">
        <authorList>
            <person name="Rayyan A."/>
            <person name="Meyer T."/>
            <person name="Kyndt J.A."/>
        </authorList>
    </citation>
    <scope>NUCLEOTIDE SEQUENCE</scope>
    <source>
        <strain evidence="7">DSM 9987</strain>
    </source>
</reference>
<dbReference type="InterPro" id="IPR005119">
    <property type="entry name" value="LysR_subst-bd"/>
</dbReference>
<dbReference type="SUPFAM" id="SSF46785">
    <property type="entry name" value="Winged helix' DNA-binding domain"/>
    <property type="match status" value="1"/>
</dbReference>
<dbReference type="InterPro" id="IPR037402">
    <property type="entry name" value="YidZ_PBP2"/>
</dbReference>
<feature type="domain" description="HTH lysR-type" evidence="6">
    <location>
        <begin position="6"/>
        <end position="63"/>
    </location>
</feature>
<name>A0ABT5JLZ2_RHOTP</name>
<accession>A0ABT5JLZ2</accession>
<evidence type="ECO:0000259" key="6">
    <source>
        <dbReference type="PROSITE" id="PS50931"/>
    </source>
</evidence>
<dbReference type="Proteomes" id="UP001165652">
    <property type="component" value="Unassembled WGS sequence"/>
</dbReference>
<evidence type="ECO:0000256" key="1">
    <source>
        <dbReference type="ARBA" id="ARBA00009437"/>
    </source>
</evidence>
<sequence>MARADFDLNLLRVLDTLLAERSVTRAGEALGRSQPAVSNALARLRAALGDDLLVRGADGLVPTPRAEALRGPLRDVMALAAAIVAEGCAFDPAQATDVFRISTPDRQSVAIVPALLDRLQRLAPRAALHVATADRQHAVDLLDDGRIDLAIGWIDGEPPHLHHEHLLDETLHCVLRRGHPLMRRRARFDIDGVLAYPHVVVSATGARTAIFDDLLARHGLQRHALVTVSNFTAVPQLLAGTDMIGVFTQLAADVFRRSFGLATRPVPLDVGVLAIRMVWHARHDRDRAHAWLRDQIRAVYREVAR</sequence>
<comment type="similarity">
    <text evidence="1">Belongs to the LysR transcriptional regulatory family.</text>
</comment>
<organism evidence="7 8">
    <name type="scientific">Rhodoplanes tepidamans</name>
    <name type="common">Rhodoplanes cryptolactis</name>
    <dbReference type="NCBI Taxonomy" id="200616"/>
    <lineage>
        <taxon>Bacteria</taxon>
        <taxon>Pseudomonadati</taxon>
        <taxon>Pseudomonadota</taxon>
        <taxon>Alphaproteobacteria</taxon>
        <taxon>Hyphomicrobiales</taxon>
        <taxon>Nitrobacteraceae</taxon>
        <taxon>Rhodoplanes</taxon>
    </lineage>
</organism>
<proteinExistence type="inferred from homology"/>
<dbReference type="PROSITE" id="PS50931">
    <property type="entry name" value="HTH_LYSR"/>
    <property type="match status" value="1"/>
</dbReference>
<evidence type="ECO:0000256" key="2">
    <source>
        <dbReference type="ARBA" id="ARBA00022458"/>
    </source>
</evidence>
<keyword evidence="3" id="KW-0805">Transcription regulation</keyword>
<keyword evidence="2" id="KW-0536">Nodulation</keyword>
<dbReference type="InterPro" id="IPR036390">
    <property type="entry name" value="WH_DNA-bd_sf"/>
</dbReference>
<dbReference type="InterPro" id="IPR050389">
    <property type="entry name" value="LysR-type_TF"/>
</dbReference>
<keyword evidence="8" id="KW-1185">Reference proteome</keyword>
<dbReference type="SUPFAM" id="SSF53850">
    <property type="entry name" value="Periplasmic binding protein-like II"/>
    <property type="match status" value="1"/>
</dbReference>
<evidence type="ECO:0000256" key="5">
    <source>
        <dbReference type="ARBA" id="ARBA00023163"/>
    </source>
</evidence>
<dbReference type="Gene3D" id="3.40.190.10">
    <property type="entry name" value="Periplasmic binding protein-like II"/>
    <property type="match status" value="2"/>
</dbReference>
<dbReference type="InterPro" id="IPR000847">
    <property type="entry name" value="LysR_HTH_N"/>
</dbReference>
<dbReference type="RefSeq" id="WP_272780666.1">
    <property type="nucleotide sequence ID" value="NZ_JAQQLI010000095.1"/>
</dbReference>
<dbReference type="Pfam" id="PF00126">
    <property type="entry name" value="HTH_1"/>
    <property type="match status" value="1"/>
</dbReference>
<dbReference type="Pfam" id="PF03466">
    <property type="entry name" value="LysR_substrate"/>
    <property type="match status" value="1"/>
</dbReference>
<dbReference type="PANTHER" id="PTHR30118">
    <property type="entry name" value="HTH-TYPE TRANSCRIPTIONAL REGULATOR LEUO-RELATED"/>
    <property type="match status" value="1"/>
</dbReference>
<evidence type="ECO:0000256" key="3">
    <source>
        <dbReference type="ARBA" id="ARBA00023015"/>
    </source>
</evidence>
<keyword evidence="4" id="KW-0238">DNA-binding</keyword>
<comment type="caution">
    <text evidence="7">The sequence shown here is derived from an EMBL/GenBank/DDBJ whole genome shotgun (WGS) entry which is preliminary data.</text>
</comment>
<dbReference type="PRINTS" id="PR00039">
    <property type="entry name" value="HTHLYSR"/>
</dbReference>
<dbReference type="CDD" id="cd08417">
    <property type="entry name" value="PBP2_Nitroaromatics_like"/>
    <property type="match status" value="1"/>
</dbReference>
<dbReference type="EMBL" id="JAQQLI010000095">
    <property type="protein sequence ID" value="MDC7789845.1"/>
    <property type="molecule type" value="Genomic_DNA"/>
</dbReference>
<dbReference type="InterPro" id="IPR036388">
    <property type="entry name" value="WH-like_DNA-bd_sf"/>
</dbReference>
<dbReference type="PANTHER" id="PTHR30118:SF15">
    <property type="entry name" value="TRANSCRIPTIONAL REGULATORY PROTEIN"/>
    <property type="match status" value="1"/>
</dbReference>
<protein>
    <submittedName>
        <fullName evidence="7">LysR family transcriptional regulator</fullName>
    </submittedName>
</protein>
<evidence type="ECO:0000313" key="8">
    <source>
        <dbReference type="Proteomes" id="UP001165652"/>
    </source>
</evidence>
<reference evidence="7" key="1">
    <citation type="journal article" date="2023" name="Microbiol Resour">
        <title>Genome Sequences of Rhodoplanes serenus and Two Thermotolerant Strains, Rhodoplanes tepidamans and 'Rhodoplanes cryptolactis,' Further Refine the Genus.</title>
        <authorList>
            <person name="Rayyan A.A."/>
            <person name="Kyndt J.A."/>
        </authorList>
    </citation>
    <scope>NUCLEOTIDE SEQUENCE</scope>
    <source>
        <strain evidence="7">DSM 9987</strain>
    </source>
</reference>
<gene>
    <name evidence="7" type="ORF">PQJ73_29555</name>
</gene>
<evidence type="ECO:0000256" key="4">
    <source>
        <dbReference type="ARBA" id="ARBA00023125"/>
    </source>
</evidence>
<dbReference type="Gene3D" id="1.10.10.10">
    <property type="entry name" value="Winged helix-like DNA-binding domain superfamily/Winged helix DNA-binding domain"/>
    <property type="match status" value="1"/>
</dbReference>